<dbReference type="Proteomes" id="UP000218287">
    <property type="component" value="Chromosome"/>
</dbReference>
<dbReference type="EMBL" id="AP018174">
    <property type="protein sequence ID" value="BAY15705.1"/>
    <property type="molecule type" value="Genomic_DNA"/>
</dbReference>
<dbReference type="OrthoDB" id="9978235at2"/>
<reference evidence="1 2" key="1">
    <citation type="submission" date="2017-06" db="EMBL/GenBank/DDBJ databases">
        <title>Genome sequencing of cyanobaciteial culture collection at National Institute for Environmental Studies (NIES).</title>
        <authorList>
            <person name="Hirose Y."/>
            <person name="Shimura Y."/>
            <person name="Fujisawa T."/>
            <person name="Nakamura Y."/>
            <person name="Kawachi M."/>
        </authorList>
    </citation>
    <scope>NUCLEOTIDE SEQUENCE [LARGE SCALE GENOMIC DNA]</scope>
    <source>
        <strain evidence="1 2">NIES-21</strain>
    </source>
</reference>
<evidence type="ECO:0000313" key="1">
    <source>
        <dbReference type="EMBL" id="BAY15705.1"/>
    </source>
</evidence>
<sequence length="154" mass="16703">MVNTGTTTTTTSLKSDTPEISISLNTFTNLDPISLGENPDEGGRFCSFEIEITAVKISLAPNTFSRVFTYVINLANNDINPVPGLNTNVIPKTGSIGTTPKGVCSIQVDKQELIPTVSLLLSSDNLRIDYMDEFFNRTLAYLIAAIAQDLNPDE</sequence>
<gene>
    <name evidence="1" type="ORF">NIES21_15240</name>
</gene>
<name>A0A1Z4GDW4_9CYAN</name>
<accession>A0A1Z4GDW4</accession>
<keyword evidence="2" id="KW-1185">Reference proteome</keyword>
<organism evidence="1 2">
    <name type="scientific">Anabaenopsis circularis NIES-21</name>
    <dbReference type="NCBI Taxonomy" id="1085406"/>
    <lineage>
        <taxon>Bacteria</taxon>
        <taxon>Bacillati</taxon>
        <taxon>Cyanobacteriota</taxon>
        <taxon>Cyanophyceae</taxon>
        <taxon>Nostocales</taxon>
        <taxon>Nodulariaceae</taxon>
        <taxon>Anabaenopsis</taxon>
    </lineage>
</organism>
<evidence type="ECO:0000313" key="2">
    <source>
        <dbReference type="Proteomes" id="UP000218287"/>
    </source>
</evidence>
<dbReference type="AlphaFoldDB" id="A0A1Z4GDW4"/>
<proteinExistence type="predicted"/>
<protein>
    <submittedName>
        <fullName evidence="1">Uncharacterized protein</fullName>
    </submittedName>
</protein>